<dbReference type="InterPro" id="IPR025737">
    <property type="entry name" value="FApF"/>
</dbReference>
<evidence type="ECO:0008006" key="4">
    <source>
        <dbReference type="Google" id="ProtNLM"/>
    </source>
</evidence>
<keyword evidence="1" id="KW-0732">Signal</keyword>
<evidence type="ECO:0000256" key="1">
    <source>
        <dbReference type="SAM" id="SignalP"/>
    </source>
</evidence>
<dbReference type="PROSITE" id="PS51257">
    <property type="entry name" value="PROKAR_LIPOPROTEIN"/>
    <property type="match status" value="1"/>
</dbReference>
<dbReference type="OrthoDB" id="5450709at2"/>
<evidence type="ECO:0000313" key="2">
    <source>
        <dbReference type="EMBL" id="TXF12287.1"/>
    </source>
</evidence>
<gene>
    <name evidence="2" type="ORF">FR698_07125</name>
</gene>
<dbReference type="EMBL" id="VPFL01000007">
    <property type="protein sequence ID" value="TXF12287.1"/>
    <property type="molecule type" value="Genomic_DNA"/>
</dbReference>
<dbReference type="Pfam" id="PF13557">
    <property type="entry name" value="Phenol_MetA_deg"/>
    <property type="match status" value="1"/>
</dbReference>
<reference evidence="2 3" key="1">
    <citation type="submission" date="2019-08" db="EMBL/GenBank/DDBJ databases">
        <title>Pelomicrobium methylotrophicum gen. nov., sp. nov. a moderately thermophilic, facultatively anaerobic, lithoautotrophic and methylotrophic bacterium isolated from a terrestrial mud volcano.</title>
        <authorList>
            <person name="Slobodkina G.B."/>
            <person name="Merkel A.Y."/>
            <person name="Slobodkin A.I."/>
        </authorList>
    </citation>
    <scope>NUCLEOTIDE SEQUENCE [LARGE SCALE GENOMIC DNA]</scope>
    <source>
        <strain evidence="2 3">SM250</strain>
    </source>
</reference>
<sequence length="275" mass="30049">MRTRKWIQGGLGLAGCLAASAAWAHNPVFAPGPHVLYKGGVEIAPQTTRSEAGSRRETESLLNLAYGITGDWSAGVELPYVDRETAAASARGRGDVQLFTKYRFWRHDTPGAQESAALTLKVNLDTAKENTTPALGSGGATDATLGVANGYESRKWYRWAAFRYRRNGTTDAGLERGDKVFVDLVGGIRLKPTGYLEPDTVWMLELNGEYSARSKLNGVELTNSGGTEWFLSPGLMWTYRNYAIKAGVQVPIASNLNGVQDESDYRARLVFEVHL</sequence>
<dbReference type="InParanoid" id="A0A5C7ELN0"/>
<proteinExistence type="predicted"/>
<organism evidence="2 3">
    <name type="scientific">Pelomicrobium methylotrophicum</name>
    <dbReference type="NCBI Taxonomy" id="2602750"/>
    <lineage>
        <taxon>Bacteria</taxon>
        <taxon>Pseudomonadati</taxon>
        <taxon>Pseudomonadota</taxon>
        <taxon>Hydrogenophilia</taxon>
        <taxon>Hydrogenophilia incertae sedis</taxon>
        <taxon>Pelomicrobium</taxon>
    </lineage>
</organism>
<dbReference type="Proteomes" id="UP000321201">
    <property type="component" value="Unassembled WGS sequence"/>
</dbReference>
<protein>
    <recommendedName>
        <fullName evidence="4">Transporter</fullName>
    </recommendedName>
</protein>
<comment type="caution">
    <text evidence="2">The sequence shown here is derived from an EMBL/GenBank/DDBJ whole genome shotgun (WGS) entry which is preliminary data.</text>
</comment>
<keyword evidence="3" id="KW-1185">Reference proteome</keyword>
<dbReference type="AlphaFoldDB" id="A0A5C7ELN0"/>
<dbReference type="RefSeq" id="WP_147799486.1">
    <property type="nucleotide sequence ID" value="NZ_VPFL01000007.1"/>
</dbReference>
<feature type="signal peptide" evidence="1">
    <location>
        <begin position="1"/>
        <end position="24"/>
    </location>
</feature>
<evidence type="ECO:0000313" key="3">
    <source>
        <dbReference type="Proteomes" id="UP000321201"/>
    </source>
</evidence>
<accession>A0A5C7ELN0</accession>
<feature type="chain" id="PRO_5022681791" description="Transporter" evidence="1">
    <location>
        <begin position="25"/>
        <end position="275"/>
    </location>
</feature>
<name>A0A5C7ELN0_9PROT</name>